<keyword evidence="3" id="KW-1185">Reference proteome</keyword>
<dbReference type="EMBL" id="JBIATK010000012">
    <property type="protein sequence ID" value="MFF4026984.1"/>
    <property type="molecule type" value="Genomic_DNA"/>
</dbReference>
<organism evidence="2 3">
    <name type="scientific">Nocardia elegans</name>
    <dbReference type="NCBI Taxonomy" id="300029"/>
    <lineage>
        <taxon>Bacteria</taxon>
        <taxon>Bacillati</taxon>
        <taxon>Actinomycetota</taxon>
        <taxon>Actinomycetes</taxon>
        <taxon>Mycobacteriales</taxon>
        <taxon>Nocardiaceae</taxon>
        <taxon>Nocardia</taxon>
    </lineage>
</organism>
<comment type="caution">
    <text evidence="2">The sequence shown here is derived from an EMBL/GenBank/DDBJ whole genome shotgun (WGS) entry which is preliminary data.</text>
</comment>
<name>A0ABW6TLH5_9NOCA</name>
<dbReference type="Proteomes" id="UP001602089">
    <property type="component" value="Unassembled WGS sequence"/>
</dbReference>
<evidence type="ECO:0000256" key="1">
    <source>
        <dbReference type="SAM" id="Coils"/>
    </source>
</evidence>
<reference evidence="2 3" key="1">
    <citation type="submission" date="2024-10" db="EMBL/GenBank/DDBJ databases">
        <title>The Natural Products Discovery Center: Release of the First 8490 Sequenced Strains for Exploring Actinobacteria Biosynthetic Diversity.</title>
        <authorList>
            <person name="Kalkreuter E."/>
            <person name="Kautsar S.A."/>
            <person name="Yang D."/>
            <person name="Bader C.D."/>
            <person name="Teijaro C.N."/>
            <person name="Fluegel L."/>
            <person name="Davis C.M."/>
            <person name="Simpson J.R."/>
            <person name="Lauterbach L."/>
            <person name="Steele A.D."/>
            <person name="Gui C."/>
            <person name="Meng S."/>
            <person name="Li G."/>
            <person name="Viehrig K."/>
            <person name="Ye F."/>
            <person name="Su P."/>
            <person name="Kiefer A.F."/>
            <person name="Nichols A."/>
            <person name="Cepeda A.J."/>
            <person name="Yan W."/>
            <person name="Fan B."/>
            <person name="Jiang Y."/>
            <person name="Adhikari A."/>
            <person name="Zheng C.-J."/>
            <person name="Schuster L."/>
            <person name="Cowan T.M."/>
            <person name="Smanski M.J."/>
            <person name="Chevrette M.G."/>
            <person name="De Carvalho L.P.S."/>
            <person name="Shen B."/>
        </authorList>
    </citation>
    <scope>NUCLEOTIDE SEQUENCE [LARGE SCALE GENOMIC DNA]</scope>
    <source>
        <strain evidence="2 3">NPDC001867</strain>
    </source>
</reference>
<protein>
    <submittedName>
        <fullName evidence="2">Uncharacterized protein</fullName>
    </submittedName>
</protein>
<dbReference type="RefSeq" id="WP_387132090.1">
    <property type="nucleotide sequence ID" value="NZ_JBIATK010000012.1"/>
</dbReference>
<sequence length="115" mass="13309">MTNIGNHAYDELMRERNEAREKVNSLTVELGRAEEQLHDNADRIAELWKLLMQARDELRTVAEQYAIIHVEPKPGSHAWPVVERVEGGWQSGAHHYRDREVLDISRIVEVDLNGE</sequence>
<evidence type="ECO:0000313" key="2">
    <source>
        <dbReference type="EMBL" id="MFF4026984.1"/>
    </source>
</evidence>
<proteinExistence type="predicted"/>
<gene>
    <name evidence="2" type="ORF">ACFYY5_29450</name>
</gene>
<feature type="coiled-coil region" evidence="1">
    <location>
        <begin position="9"/>
        <end position="36"/>
    </location>
</feature>
<keyword evidence="1" id="KW-0175">Coiled coil</keyword>
<evidence type="ECO:0000313" key="3">
    <source>
        <dbReference type="Proteomes" id="UP001602089"/>
    </source>
</evidence>
<accession>A0ABW6TLH5</accession>